<accession>A0A2M8EN82</accession>
<name>A0A2M8EN82_9BACT</name>
<gene>
    <name evidence="1" type="ORF">CO057_04190</name>
</gene>
<dbReference type="EMBL" id="PFSI01000063">
    <property type="protein sequence ID" value="PJC24202.1"/>
    <property type="molecule type" value="Genomic_DNA"/>
</dbReference>
<evidence type="ECO:0000313" key="2">
    <source>
        <dbReference type="Proteomes" id="UP000230251"/>
    </source>
</evidence>
<sequence length="94" mass="11089">MVKRNIRQLLNLPPEEWPPSWGQIFERAWQGHYLFLVRTKTRADLCPNFVEDETFRSLLRWLFSTDQEINTVVLSAENEPEVVDEVGNLINLFA</sequence>
<evidence type="ECO:0000313" key="1">
    <source>
        <dbReference type="EMBL" id="PJC24202.1"/>
    </source>
</evidence>
<proteinExistence type="predicted"/>
<comment type="caution">
    <text evidence="1">The sequence shown here is derived from an EMBL/GenBank/DDBJ whole genome shotgun (WGS) entry which is preliminary data.</text>
</comment>
<organism evidence="1 2">
    <name type="scientific">Candidatus Uhrbacteria bacterium CG_4_9_14_0_2_um_filter_41_50</name>
    <dbReference type="NCBI Taxonomy" id="1975031"/>
    <lineage>
        <taxon>Bacteria</taxon>
        <taxon>Candidatus Uhriibacteriota</taxon>
    </lineage>
</organism>
<dbReference type="Proteomes" id="UP000230251">
    <property type="component" value="Unassembled WGS sequence"/>
</dbReference>
<reference evidence="2" key="1">
    <citation type="submission" date="2017-09" db="EMBL/GenBank/DDBJ databases">
        <title>Depth-based differentiation of microbial function through sediment-hosted aquifers and enrichment of novel symbionts in the deep terrestrial subsurface.</title>
        <authorList>
            <person name="Probst A.J."/>
            <person name="Ladd B."/>
            <person name="Jarett J.K."/>
            <person name="Geller-Mcgrath D.E."/>
            <person name="Sieber C.M.K."/>
            <person name="Emerson J.B."/>
            <person name="Anantharaman K."/>
            <person name="Thomas B.C."/>
            <person name="Malmstrom R."/>
            <person name="Stieglmeier M."/>
            <person name="Klingl A."/>
            <person name="Woyke T."/>
            <person name="Ryan C.M."/>
            <person name="Banfield J.F."/>
        </authorList>
    </citation>
    <scope>NUCLEOTIDE SEQUENCE [LARGE SCALE GENOMIC DNA]</scope>
</reference>
<protein>
    <submittedName>
        <fullName evidence="1">Uncharacterized protein</fullName>
    </submittedName>
</protein>
<dbReference type="AlphaFoldDB" id="A0A2M8EN82"/>